<evidence type="ECO:0000256" key="2">
    <source>
        <dbReference type="ARBA" id="ARBA00022475"/>
    </source>
</evidence>
<organism evidence="9 10">
    <name type="scientific">Pseudopedobacter saltans</name>
    <dbReference type="NCBI Taxonomy" id="151895"/>
    <lineage>
        <taxon>Bacteria</taxon>
        <taxon>Pseudomonadati</taxon>
        <taxon>Bacteroidota</taxon>
        <taxon>Sphingobacteriia</taxon>
        <taxon>Sphingobacteriales</taxon>
        <taxon>Sphingobacteriaceae</taxon>
        <taxon>Pseudopedobacter</taxon>
    </lineage>
</organism>
<comment type="subcellular location">
    <subcellularLocation>
        <location evidence="1">Membrane</location>
        <topology evidence="1">Multi-pass membrane protein</topology>
    </subcellularLocation>
</comment>
<sequence length="221" mass="24679">MTFNITLVIIVITCIVSFIGFSNRDLINKLIFYPPSIKQSNEWYRFISHGLIHADIGHLFFNMFSLYSFGGALETVLKNFFGGAGTIVYILFYVSAIVISSIPTYLKNKDNQYYMSLGASGAISAVVFAVIVIFPTIPLGILLLPFEIPAFIFGVLYVILSAYLDKKGTGNVNHSAHLYGALYGIFFIAVLCQFVHFPIFTNFILQIKAYFTSSHASNPYE</sequence>
<proteinExistence type="predicted"/>
<reference evidence="9 10" key="1">
    <citation type="submission" date="2017-11" db="EMBL/GenBank/DDBJ databases">
        <title>Infants hospitalized years apart are colonized by the same room-sourced microbial strains.</title>
        <authorList>
            <person name="Brooks B."/>
            <person name="Olm M.R."/>
            <person name="Firek B.A."/>
            <person name="Baker R."/>
            <person name="Thomas B.C."/>
            <person name="Morowitz M.J."/>
            <person name="Banfield J.F."/>
        </authorList>
    </citation>
    <scope>NUCLEOTIDE SEQUENCE [LARGE SCALE GENOMIC DNA]</scope>
    <source>
        <strain evidence="9">S2_009_000_R2_76</strain>
    </source>
</reference>
<keyword evidence="5 7" id="KW-1133">Transmembrane helix</keyword>
<keyword evidence="9" id="KW-0645">Protease</keyword>
<dbReference type="SUPFAM" id="SSF144091">
    <property type="entry name" value="Rhomboid-like"/>
    <property type="match status" value="1"/>
</dbReference>
<dbReference type="InterPro" id="IPR022764">
    <property type="entry name" value="Peptidase_S54_rhomboid_dom"/>
</dbReference>
<comment type="caution">
    <text evidence="9">The sequence shown here is derived from an EMBL/GenBank/DDBJ whole genome shotgun (WGS) entry which is preliminary data.</text>
</comment>
<feature type="transmembrane region" description="Helical" evidence="7">
    <location>
        <begin position="176"/>
        <end position="196"/>
    </location>
</feature>
<accession>A0A2W5EP63</accession>
<evidence type="ECO:0000256" key="7">
    <source>
        <dbReference type="SAM" id="Phobius"/>
    </source>
</evidence>
<gene>
    <name evidence="9" type="ORF">DI598_12790</name>
</gene>
<name>A0A2W5EP63_9SPHI</name>
<dbReference type="AlphaFoldDB" id="A0A2W5EP63"/>
<feature type="transmembrane region" description="Helical" evidence="7">
    <location>
        <begin position="140"/>
        <end position="164"/>
    </location>
</feature>
<dbReference type="PANTHER" id="PTHR43066">
    <property type="entry name" value="RHOMBOID-RELATED PROTEIN"/>
    <property type="match status" value="1"/>
</dbReference>
<dbReference type="Gene3D" id="1.20.1540.10">
    <property type="entry name" value="Rhomboid-like"/>
    <property type="match status" value="1"/>
</dbReference>
<feature type="domain" description="Peptidase S54 rhomboid" evidence="8">
    <location>
        <begin position="41"/>
        <end position="193"/>
    </location>
</feature>
<dbReference type="PANTHER" id="PTHR43066:SF26">
    <property type="entry name" value="RHOMBOID PROTEASE GLPG"/>
    <property type="match status" value="1"/>
</dbReference>
<protein>
    <submittedName>
        <fullName evidence="9">Rhomboid family intramembrane serine protease</fullName>
    </submittedName>
</protein>
<dbReference type="GO" id="GO:0006508">
    <property type="term" value="P:proteolysis"/>
    <property type="evidence" value="ECO:0007669"/>
    <property type="project" value="UniProtKB-KW"/>
</dbReference>
<dbReference type="EMBL" id="QFOI01000247">
    <property type="protein sequence ID" value="PZP45851.1"/>
    <property type="molecule type" value="Genomic_DNA"/>
</dbReference>
<evidence type="ECO:0000259" key="8">
    <source>
        <dbReference type="Pfam" id="PF01694"/>
    </source>
</evidence>
<dbReference type="GO" id="GO:0004252">
    <property type="term" value="F:serine-type endopeptidase activity"/>
    <property type="evidence" value="ECO:0007669"/>
    <property type="project" value="InterPro"/>
</dbReference>
<feature type="transmembrane region" description="Helical" evidence="7">
    <location>
        <begin position="87"/>
        <end position="106"/>
    </location>
</feature>
<dbReference type="InterPro" id="IPR035952">
    <property type="entry name" value="Rhomboid-like_sf"/>
</dbReference>
<evidence type="ECO:0000313" key="9">
    <source>
        <dbReference type="EMBL" id="PZP45851.1"/>
    </source>
</evidence>
<keyword evidence="6 7" id="KW-0472">Membrane</keyword>
<dbReference type="Proteomes" id="UP000249645">
    <property type="component" value="Unassembled WGS sequence"/>
</dbReference>
<evidence type="ECO:0000256" key="6">
    <source>
        <dbReference type="ARBA" id="ARBA00023136"/>
    </source>
</evidence>
<keyword evidence="3" id="KW-0997">Cell inner membrane</keyword>
<evidence type="ECO:0000313" key="10">
    <source>
        <dbReference type="Proteomes" id="UP000249645"/>
    </source>
</evidence>
<feature type="transmembrane region" description="Helical" evidence="7">
    <location>
        <begin position="6"/>
        <end position="22"/>
    </location>
</feature>
<feature type="transmembrane region" description="Helical" evidence="7">
    <location>
        <begin position="113"/>
        <end position="134"/>
    </location>
</feature>
<dbReference type="GO" id="GO:0016020">
    <property type="term" value="C:membrane"/>
    <property type="evidence" value="ECO:0007669"/>
    <property type="project" value="UniProtKB-SubCell"/>
</dbReference>
<feature type="transmembrane region" description="Helical" evidence="7">
    <location>
        <begin position="43"/>
        <end position="67"/>
    </location>
</feature>
<keyword evidence="2" id="KW-1003">Cell membrane</keyword>
<evidence type="ECO:0000256" key="3">
    <source>
        <dbReference type="ARBA" id="ARBA00022519"/>
    </source>
</evidence>
<evidence type="ECO:0000256" key="4">
    <source>
        <dbReference type="ARBA" id="ARBA00022692"/>
    </source>
</evidence>
<keyword evidence="9" id="KW-0378">Hydrolase</keyword>
<evidence type="ECO:0000256" key="1">
    <source>
        <dbReference type="ARBA" id="ARBA00004141"/>
    </source>
</evidence>
<evidence type="ECO:0000256" key="5">
    <source>
        <dbReference type="ARBA" id="ARBA00022989"/>
    </source>
</evidence>
<dbReference type="Pfam" id="PF01694">
    <property type="entry name" value="Rhomboid"/>
    <property type="match status" value="1"/>
</dbReference>
<keyword evidence="4 7" id="KW-0812">Transmembrane</keyword>